<dbReference type="GO" id="GO:0003729">
    <property type="term" value="F:mRNA binding"/>
    <property type="evidence" value="ECO:0007669"/>
    <property type="project" value="TreeGrafter"/>
</dbReference>
<dbReference type="InterPro" id="IPR000504">
    <property type="entry name" value="RRM_dom"/>
</dbReference>
<dbReference type="Pfam" id="PF00076">
    <property type="entry name" value="RRM_1"/>
    <property type="match status" value="4"/>
</dbReference>
<evidence type="ECO:0000256" key="4">
    <source>
        <dbReference type="ARBA" id="ARBA00022884"/>
    </source>
</evidence>
<evidence type="ECO:0000256" key="1">
    <source>
        <dbReference type="ARBA" id="ARBA00004604"/>
    </source>
</evidence>
<feature type="domain" description="RRM" evidence="8">
    <location>
        <begin position="134"/>
        <end position="212"/>
    </location>
</feature>
<dbReference type="SMART" id="SM00360">
    <property type="entry name" value="RRM"/>
    <property type="match status" value="4"/>
</dbReference>
<dbReference type="PANTHER" id="PTHR48039:SF5">
    <property type="entry name" value="RNA-BINDING PROTEIN 28"/>
    <property type="match status" value="1"/>
</dbReference>
<name>A0A1E4T922_9ASCO</name>
<dbReference type="CDD" id="cd12676">
    <property type="entry name" value="RRM3_Nop4p"/>
    <property type="match status" value="1"/>
</dbReference>
<dbReference type="InterPro" id="IPR051945">
    <property type="entry name" value="RRM_MRD1_RNA_proc_ribogen"/>
</dbReference>
<evidence type="ECO:0000313" key="10">
    <source>
        <dbReference type="Proteomes" id="UP000094801"/>
    </source>
</evidence>
<feature type="compositionally biased region" description="Basic and acidic residues" evidence="7">
    <location>
        <begin position="717"/>
        <end position="726"/>
    </location>
</feature>
<evidence type="ECO:0000259" key="8">
    <source>
        <dbReference type="PROSITE" id="PS50102"/>
    </source>
</evidence>
<dbReference type="Proteomes" id="UP000094801">
    <property type="component" value="Unassembled WGS sequence"/>
</dbReference>
<keyword evidence="5" id="KW-0539">Nucleus</keyword>
<evidence type="ECO:0000256" key="7">
    <source>
        <dbReference type="SAM" id="MobiDB-lite"/>
    </source>
</evidence>
<comment type="subcellular location">
    <subcellularLocation>
        <location evidence="1">Nucleus</location>
        <location evidence="1">Nucleolus</location>
    </subcellularLocation>
</comment>
<dbReference type="AlphaFoldDB" id="A0A1E4T922"/>
<dbReference type="GO" id="GO:0005730">
    <property type="term" value="C:nucleolus"/>
    <property type="evidence" value="ECO:0007669"/>
    <property type="project" value="UniProtKB-SubCell"/>
</dbReference>
<gene>
    <name evidence="9" type="ORF">CANARDRAFT_26434</name>
</gene>
<feature type="domain" description="RRM" evidence="8">
    <location>
        <begin position="27"/>
        <end position="104"/>
    </location>
</feature>
<protein>
    <recommendedName>
        <fullName evidence="8">RRM domain-containing protein</fullName>
    </recommendedName>
</protein>
<accession>A0A1E4T922</accession>
<organism evidence="9 10">
    <name type="scientific">[Candida] arabinofermentans NRRL YB-2248</name>
    <dbReference type="NCBI Taxonomy" id="983967"/>
    <lineage>
        <taxon>Eukaryota</taxon>
        <taxon>Fungi</taxon>
        <taxon>Dikarya</taxon>
        <taxon>Ascomycota</taxon>
        <taxon>Saccharomycotina</taxon>
        <taxon>Pichiomycetes</taxon>
        <taxon>Pichiales</taxon>
        <taxon>Pichiaceae</taxon>
        <taxon>Ogataea</taxon>
        <taxon>Ogataea/Candida clade</taxon>
    </lineage>
</organism>
<reference evidence="10" key="1">
    <citation type="submission" date="2016-04" db="EMBL/GenBank/DDBJ databases">
        <title>Comparative genomics of biotechnologically important yeasts.</title>
        <authorList>
            <consortium name="DOE Joint Genome Institute"/>
            <person name="Riley R."/>
            <person name="Haridas S."/>
            <person name="Wolfe K.H."/>
            <person name="Lopes M.R."/>
            <person name="Hittinger C.T."/>
            <person name="Goker M."/>
            <person name="Salamov A."/>
            <person name="Wisecaver J."/>
            <person name="Long T.M."/>
            <person name="Aerts A.L."/>
            <person name="Barry K."/>
            <person name="Choi C."/>
            <person name="Clum A."/>
            <person name="Coughlan A.Y."/>
            <person name="Deshpande S."/>
            <person name="Douglass A.P."/>
            <person name="Hanson S.J."/>
            <person name="Klenk H.-P."/>
            <person name="Labutti K."/>
            <person name="Lapidus A."/>
            <person name="Lindquist E."/>
            <person name="Lipzen A."/>
            <person name="Meier-Kolthoff J.P."/>
            <person name="Ohm R.A."/>
            <person name="Otillar R.P."/>
            <person name="Pangilinan J."/>
            <person name="Peng Y."/>
            <person name="Rokas A."/>
            <person name="Rosa C.A."/>
            <person name="Scheuner C."/>
            <person name="Sibirny A.A."/>
            <person name="Slot J.C."/>
            <person name="Stielow J.B."/>
            <person name="Sun H."/>
            <person name="Kurtzman C.P."/>
            <person name="Blackwell M."/>
            <person name="Grigoriev I.V."/>
            <person name="Jeffries T.W."/>
        </authorList>
    </citation>
    <scope>NUCLEOTIDE SEQUENCE [LARGE SCALE GENOMIC DNA]</scope>
    <source>
        <strain evidence="10">NRRL YB-2248</strain>
    </source>
</reference>
<dbReference type="OrthoDB" id="267048at2759"/>
<evidence type="ECO:0000256" key="6">
    <source>
        <dbReference type="PROSITE-ProRule" id="PRU00176"/>
    </source>
</evidence>
<dbReference type="InterPro" id="IPR012677">
    <property type="entry name" value="Nucleotide-bd_a/b_plait_sf"/>
</dbReference>
<feature type="domain" description="RRM" evidence="8">
    <location>
        <begin position="312"/>
        <end position="405"/>
    </location>
</feature>
<proteinExistence type="predicted"/>
<dbReference type="InterPro" id="IPR035979">
    <property type="entry name" value="RBD_domain_sf"/>
</dbReference>
<sequence length="794" mass="90218">MSVVAETEPSKDVSIPSSTEDSNLDRRTLFVRSIPLDATNEELNDHFSQFAPVRHAVIVYDNEKKSRGFGFVSFVQDEDALIALKDSKTKKFKDKLLRVDVAKRRERKDKNGGTSTQFKKPEIQAQEVTLKKSAKLIIRNLPWSIRDSEELKTIFSKFGSVKEAHIPRKKGGRMTGFAFVTMNSHSTAEKTIKQCNELKIHDREVAVDFAIDKSRWEDYKQQATETKKEEPSEAEDANDSDESEAAEEDEESVDDDDEDTPDNVDEDIEDNEDDDEEDDDEDVNADADDEVVDMDLDAAQENREKKNKQESFSIFVRNVPYDATRETLEEHFSKFGPIKYALPVMDKETGLSKGSAFVAFHKSSDYEDCLLNAPEVNPNSMLIPDDVSPLYVYEGRILQVSATVDRDSAAKLAEKNADARKELLGRTPSERDRRHLFLLNEGRITADSKLASVISKSDLDIREKSYNLRVQQLNKNPTLHLSYTRLAIRNLPRSMNEKALKALGRKAVVEFAKEVKAGARQPLSKEENIRSTKHQHFIQEKLGLTDEQREKQKKPGLVKQAKIINEIKDSGEHGRSRGYGFLEFRDHRSALMALRWMNAHEVTIAEIVDGLTDDQRKVAEAEGLIHKRRLIVEFAIENAKVIQRRNEQLILSRNQDLKQKRKRAAAQDGDDDSESSNKRARVENDGDEKKQENKKRGNMKGNMNKGPKGNYAGPSRSVRDDKDRKPFNGGGRGGNRDYKDRKPFNGNNRGDRSRDRPQGQGRDRPQRGDGGKSGMSSDTKRLIGIKRKRKQGKK</sequence>
<evidence type="ECO:0000256" key="2">
    <source>
        <dbReference type="ARBA" id="ARBA00022553"/>
    </source>
</evidence>
<evidence type="ECO:0000256" key="3">
    <source>
        <dbReference type="ARBA" id="ARBA00022737"/>
    </source>
</evidence>
<feature type="compositionally biased region" description="Basic and acidic residues" evidence="7">
    <location>
        <begin position="220"/>
        <end position="231"/>
    </location>
</feature>
<feature type="region of interest" description="Disordered" evidence="7">
    <location>
        <begin position="1"/>
        <end position="21"/>
    </location>
</feature>
<dbReference type="InterPro" id="IPR034808">
    <property type="entry name" value="Nop4p_RRM3"/>
</dbReference>
<feature type="compositionally biased region" description="Basic and acidic residues" evidence="7">
    <location>
        <begin position="734"/>
        <end position="770"/>
    </location>
</feature>
<evidence type="ECO:0000313" key="9">
    <source>
        <dbReference type="EMBL" id="ODV88275.1"/>
    </source>
</evidence>
<keyword evidence="3" id="KW-0677">Repeat</keyword>
<dbReference type="Gene3D" id="3.30.70.330">
    <property type="match status" value="4"/>
</dbReference>
<dbReference type="PROSITE" id="PS50102">
    <property type="entry name" value="RRM"/>
    <property type="match status" value="4"/>
</dbReference>
<dbReference type="EMBL" id="KV453847">
    <property type="protein sequence ID" value="ODV88275.1"/>
    <property type="molecule type" value="Genomic_DNA"/>
</dbReference>
<dbReference type="STRING" id="983967.A0A1E4T922"/>
<dbReference type="PANTHER" id="PTHR48039">
    <property type="entry name" value="RNA-BINDING MOTIF PROTEIN 14B"/>
    <property type="match status" value="1"/>
</dbReference>
<feature type="compositionally biased region" description="Acidic residues" evidence="7">
    <location>
        <begin position="232"/>
        <end position="291"/>
    </location>
</feature>
<feature type="domain" description="RRM" evidence="8">
    <location>
        <begin position="484"/>
        <end position="637"/>
    </location>
</feature>
<keyword evidence="4 6" id="KW-0694">RNA-binding</keyword>
<dbReference type="SUPFAM" id="SSF54928">
    <property type="entry name" value="RNA-binding domain, RBD"/>
    <property type="match status" value="4"/>
</dbReference>
<feature type="region of interest" description="Disordered" evidence="7">
    <location>
        <begin position="220"/>
        <end position="291"/>
    </location>
</feature>
<feature type="region of interest" description="Disordered" evidence="7">
    <location>
        <begin position="656"/>
        <end position="794"/>
    </location>
</feature>
<evidence type="ECO:0000256" key="5">
    <source>
        <dbReference type="ARBA" id="ARBA00023242"/>
    </source>
</evidence>
<dbReference type="FunFam" id="3.30.70.330:FF:000680">
    <property type="entry name" value="NOP4p Nucleolar protein"/>
    <property type="match status" value="1"/>
</dbReference>
<keyword evidence="10" id="KW-1185">Reference proteome</keyword>
<feature type="compositionally biased region" description="Basic and acidic residues" evidence="7">
    <location>
        <begin position="675"/>
        <end position="695"/>
    </location>
</feature>
<keyword evidence="2" id="KW-0597">Phosphoprotein</keyword>
<feature type="compositionally biased region" description="Low complexity" evidence="7">
    <location>
        <begin position="699"/>
        <end position="710"/>
    </location>
</feature>
<feature type="compositionally biased region" description="Basic residues" evidence="7">
    <location>
        <begin position="783"/>
        <end position="794"/>
    </location>
</feature>